<comment type="cofactor">
    <cofactor evidence="1">
        <name>Mg(2+)</name>
        <dbReference type="ChEBI" id="CHEBI:18420"/>
    </cofactor>
</comment>
<evidence type="ECO:0000313" key="4">
    <source>
        <dbReference type="EMBL" id="MDU0112757.1"/>
    </source>
</evidence>
<comment type="caution">
    <text evidence="4">The sequence shown here is derived from an EMBL/GenBank/DDBJ whole genome shotgun (WGS) entry which is preliminary data.</text>
</comment>
<feature type="transmembrane region" description="Helical" evidence="2">
    <location>
        <begin position="100"/>
        <end position="124"/>
    </location>
</feature>
<keyword evidence="1 4" id="KW-0378">Hydrolase</keyword>
<dbReference type="InterPro" id="IPR026037">
    <property type="entry name" value="PgpA"/>
</dbReference>
<keyword evidence="1 2" id="KW-0812">Transmembrane</keyword>
<evidence type="ECO:0000256" key="2">
    <source>
        <dbReference type="SAM" id="Phobius"/>
    </source>
</evidence>
<dbReference type="PIRSF" id="PIRSF006162">
    <property type="entry name" value="PgpA"/>
    <property type="match status" value="1"/>
</dbReference>
<keyword evidence="1" id="KW-0595">Phospholipid degradation</keyword>
<dbReference type="Pfam" id="PF04608">
    <property type="entry name" value="PgpA"/>
    <property type="match status" value="1"/>
</dbReference>
<dbReference type="InterPro" id="IPR007686">
    <property type="entry name" value="YutG/PgpA"/>
</dbReference>
<keyword evidence="1" id="KW-0460">Magnesium</keyword>
<comment type="function">
    <text evidence="1">Lipid phosphatase which dephosphorylates phosphatidylglycerophosphate (PGP) to phosphatidylglycerol (PG).</text>
</comment>
<comment type="subcellular location">
    <subcellularLocation>
        <location evidence="1">Cell inner membrane</location>
        <topology evidence="1">Multi-pass membrane protein</topology>
    </subcellularLocation>
</comment>
<reference evidence="4 5" key="1">
    <citation type="submission" date="2023-10" db="EMBL/GenBank/DDBJ databases">
        <title>Psychrosphaera aquimaarina strain SW33 isolated from seawater.</title>
        <authorList>
            <person name="Bayburt H."/>
            <person name="Kim J.M."/>
            <person name="Choi B.J."/>
            <person name="Jeon C.O."/>
        </authorList>
    </citation>
    <scope>NUCLEOTIDE SEQUENCE [LARGE SCALE GENOMIC DNA]</scope>
    <source>
        <strain evidence="4 5">KCTC 52743</strain>
    </source>
</reference>
<protein>
    <recommendedName>
        <fullName evidence="1">Phosphatidylglycerophosphatase A</fullName>
        <ecNumber evidence="1">3.1.3.27</ecNumber>
    </recommendedName>
    <alternativeName>
        <fullName evidence="1">Phosphatidylglycerolphosphate phosphatase A</fullName>
    </alternativeName>
</protein>
<name>A0ABU3QZA2_9GAMM</name>
<keyword evidence="1" id="KW-0443">Lipid metabolism</keyword>
<gene>
    <name evidence="4" type="ORF">RT723_07040</name>
</gene>
<keyword evidence="1" id="KW-0479">Metal-binding</keyword>
<comment type="catalytic activity">
    <reaction evidence="1">
        <text>a 1,2-diacyl-sn-glycero-3-phospho-(1'-sn-glycero-3'-phosphate) + H2O = a 1,2-diacyl-sn-glycero-3-phospho-(1'-sn-glycerol) + phosphate</text>
        <dbReference type="Rhea" id="RHEA:33751"/>
        <dbReference type="ChEBI" id="CHEBI:15377"/>
        <dbReference type="ChEBI" id="CHEBI:43474"/>
        <dbReference type="ChEBI" id="CHEBI:60110"/>
        <dbReference type="ChEBI" id="CHEBI:64716"/>
        <dbReference type="EC" id="3.1.3.27"/>
    </reaction>
</comment>
<sequence length="171" mass="19248">MSEPKSEKGEPEKTMQERNFNLCNKTHLLATGFGSGLLPFSPGTFGTVAAIPFYLCFVYAPDWTFWLFTLLVCLVGPYICGKAADDIGVHDHKAIVWDEFAGFFITMCFVPFTWMNVLAGFILFRFFDIIKPWPISWLDKHVHGGLGIMIDDIVAGIISAGILFYLQPFIH</sequence>
<evidence type="ECO:0000259" key="3">
    <source>
        <dbReference type="Pfam" id="PF04608"/>
    </source>
</evidence>
<keyword evidence="1 2" id="KW-0472">Membrane</keyword>
<organism evidence="4 5">
    <name type="scientific">Psychrosphaera aquimarina</name>
    <dbReference type="NCBI Taxonomy" id="2044854"/>
    <lineage>
        <taxon>Bacteria</taxon>
        <taxon>Pseudomonadati</taxon>
        <taxon>Pseudomonadota</taxon>
        <taxon>Gammaproteobacteria</taxon>
        <taxon>Alteromonadales</taxon>
        <taxon>Pseudoalteromonadaceae</taxon>
        <taxon>Psychrosphaera</taxon>
    </lineage>
</organism>
<comment type="pathway">
    <text evidence="1">Phospholipid metabolism; phosphatidylglycerol biosynthesis; phosphatidylglycerol from CDP-diacylglycerol: step 2/2.</text>
</comment>
<accession>A0ABU3QZA2</accession>
<dbReference type="EC" id="3.1.3.27" evidence="1"/>
<dbReference type="PANTHER" id="PTHR36305:SF1">
    <property type="entry name" value="PHOSPHATIDYLGLYCEROPHOSPHATASE A"/>
    <property type="match status" value="1"/>
</dbReference>
<dbReference type="PANTHER" id="PTHR36305">
    <property type="entry name" value="PHOSPHATIDYLGLYCEROPHOSPHATASE A"/>
    <property type="match status" value="1"/>
</dbReference>
<dbReference type="EMBL" id="JAWCUA010000007">
    <property type="protein sequence ID" value="MDU0112757.1"/>
    <property type="molecule type" value="Genomic_DNA"/>
</dbReference>
<keyword evidence="1" id="KW-0442">Lipid degradation</keyword>
<keyword evidence="5" id="KW-1185">Reference proteome</keyword>
<feature type="transmembrane region" description="Helical" evidence="2">
    <location>
        <begin position="144"/>
        <end position="166"/>
    </location>
</feature>
<keyword evidence="1" id="KW-1208">Phospholipid metabolism</keyword>
<keyword evidence="1" id="KW-0997">Cell inner membrane</keyword>
<evidence type="ECO:0000313" key="5">
    <source>
        <dbReference type="Proteomes" id="UP001257914"/>
    </source>
</evidence>
<dbReference type="Proteomes" id="UP001257914">
    <property type="component" value="Unassembled WGS sequence"/>
</dbReference>
<dbReference type="InterPro" id="IPR036681">
    <property type="entry name" value="PgpA-like_sf"/>
</dbReference>
<dbReference type="SUPFAM" id="SSF101307">
    <property type="entry name" value="YutG-like"/>
    <property type="match status" value="1"/>
</dbReference>
<keyword evidence="1" id="KW-1003">Cell membrane</keyword>
<dbReference type="CDD" id="cd06971">
    <property type="entry name" value="PgpA"/>
    <property type="match status" value="1"/>
</dbReference>
<keyword evidence="2" id="KW-1133">Transmembrane helix</keyword>
<evidence type="ECO:0000256" key="1">
    <source>
        <dbReference type="PIRNR" id="PIRNR006162"/>
    </source>
</evidence>
<dbReference type="GO" id="GO:0008962">
    <property type="term" value="F:phosphatidylglycerophosphatase activity"/>
    <property type="evidence" value="ECO:0007669"/>
    <property type="project" value="UniProtKB-EC"/>
</dbReference>
<feature type="transmembrane region" description="Helical" evidence="2">
    <location>
        <begin position="28"/>
        <end position="51"/>
    </location>
</feature>
<proteinExistence type="predicted"/>
<feature type="domain" description="YutG/PgpA" evidence="3">
    <location>
        <begin position="29"/>
        <end position="166"/>
    </location>
</feature>
<feature type="transmembrane region" description="Helical" evidence="2">
    <location>
        <begin position="63"/>
        <end position="80"/>
    </location>
</feature>
<dbReference type="RefSeq" id="WP_315946454.1">
    <property type="nucleotide sequence ID" value="NZ_JAWCUA010000007.1"/>
</dbReference>